<dbReference type="PROSITE" id="PS50011">
    <property type="entry name" value="PROTEIN_KINASE_DOM"/>
    <property type="match status" value="1"/>
</dbReference>
<reference evidence="2 3" key="1">
    <citation type="submission" date="2017-12" db="EMBL/GenBank/DDBJ databases">
        <title>Genome Sequence of a Multidrug-Resistant Candida haemulonii Isolate from a Patient with Chronic Leg Ulcers in Israel.</title>
        <authorList>
            <person name="Chow N.A."/>
            <person name="Gade L."/>
            <person name="Batra D."/>
            <person name="Rowe L.A."/>
            <person name="Ben-Ami R."/>
            <person name="Loparev V.N."/>
            <person name="Litvintseva A.P."/>
        </authorList>
    </citation>
    <scope>NUCLEOTIDE SEQUENCE [LARGE SCALE GENOMIC DNA]</scope>
    <source>
        <strain evidence="2 3">B11899</strain>
    </source>
</reference>
<proteinExistence type="predicted"/>
<protein>
    <recommendedName>
        <fullName evidence="1">Protein kinase domain-containing protein</fullName>
    </recommendedName>
</protein>
<dbReference type="InterPro" id="IPR053235">
    <property type="entry name" value="Ser_Thr_kinase"/>
</dbReference>
<dbReference type="Proteomes" id="UP000244309">
    <property type="component" value="Unassembled WGS sequence"/>
</dbReference>
<dbReference type="InterPro" id="IPR000719">
    <property type="entry name" value="Prot_kinase_dom"/>
</dbReference>
<dbReference type="GO" id="GO:0005524">
    <property type="term" value="F:ATP binding"/>
    <property type="evidence" value="ECO:0007669"/>
    <property type="project" value="InterPro"/>
</dbReference>
<dbReference type="OrthoDB" id="4062651at2759"/>
<dbReference type="PANTHER" id="PTHR24361">
    <property type="entry name" value="MITOGEN-ACTIVATED KINASE KINASE KINASE"/>
    <property type="match status" value="1"/>
</dbReference>
<feature type="domain" description="Protein kinase" evidence="1">
    <location>
        <begin position="5"/>
        <end position="261"/>
    </location>
</feature>
<evidence type="ECO:0000313" key="2">
    <source>
        <dbReference type="EMBL" id="PVH22192.1"/>
    </source>
</evidence>
<keyword evidence="3" id="KW-1185">Reference proteome</keyword>
<gene>
    <name evidence="2" type="ORF">CXQ85_004862</name>
</gene>
<dbReference type="SUPFAM" id="SSF56112">
    <property type="entry name" value="Protein kinase-like (PK-like)"/>
    <property type="match status" value="1"/>
</dbReference>
<dbReference type="Gene3D" id="1.10.510.10">
    <property type="entry name" value="Transferase(Phosphotransferase) domain 1"/>
    <property type="match status" value="1"/>
</dbReference>
<dbReference type="SMART" id="SM00220">
    <property type="entry name" value="S_TKc"/>
    <property type="match status" value="1"/>
</dbReference>
<dbReference type="PANTHER" id="PTHR24361:SF613">
    <property type="entry name" value="NUCLEAR RECEPTOR-BINDING PROTEIN-RELATED"/>
    <property type="match status" value="1"/>
</dbReference>
<dbReference type="STRING" id="45357.A0A2V1AWK9"/>
<name>A0A2V1AWK9_9ASCO</name>
<dbReference type="GeneID" id="37010192"/>
<dbReference type="PROSITE" id="PS00108">
    <property type="entry name" value="PROTEIN_KINASE_ST"/>
    <property type="match status" value="1"/>
</dbReference>
<dbReference type="EMBL" id="PKFO01000006">
    <property type="protein sequence ID" value="PVH22192.1"/>
    <property type="molecule type" value="Genomic_DNA"/>
</dbReference>
<dbReference type="InterPro" id="IPR008271">
    <property type="entry name" value="Ser/Thr_kinase_AS"/>
</dbReference>
<dbReference type="GO" id="GO:0004674">
    <property type="term" value="F:protein serine/threonine kinase activity"/>
    <property type="evidence" value="ECO:0007669"/>
    <property type="project" value="TreeGrafter"/>
</dbReference>
<evidence type="ECO:0000259" key="1">
    <source>
        <dbReference type="PROSITE" id="PS50011"/>
    </source>
</evidence>
<dbReference type="Pfam" id="PF00069">
    <property type="entry name" value="Pkinase"/>
    <property type="match status" value="1"/>
</dbReference>
<dbReference type="InterPro" id="IPR011009">
    <property type="entry name" value="Kinase-like_dom_sf"/>
</dbReference>
<dbReference type="RefSeq" id="XP_025343132.1">
    <property type="nucleotide sequence ID" value="XM_025488470.1"/>
</dbReference>
<organism evidence="2 3">
    <name type="scientific">Candidozyma haemuli</name>
    <dbReference type="NCBI Taxonomy" id="45357"/>
    <lineage>
        <taxon>Eukaryota</taxon>
        <taxon>Fungi</taxon>
        <taxon>Dikarya</taxon>
        <taxon>Ascomycota</taxon>
        <taxon>Saccharomycotina</taxon>
        <taxon>Pichiomycetes</taxon>
        <taxon>Metschnikowiaceae</taxon>
        <taxon>Candidozyma</taxon>
    </lineage>
</organism>
<dbReference type="AlphaFoldDB" id="A0A2V1AWK9"/>
<dbReference type="VEuPathDB" id="FungiDB:CXQ85_004862"/>
<comment type="caution">
    <text evidence="2">The sequence shown here is derived from an EMBL/GenBank/DDBJ whole genome shotgun (WGS) entry which is preliminary data.</text>
</comment>
<sequence length="284" mass="32281">MFSRDKLLHRPAVGVSGSVEIWETPKGTKYAVKTYHEKEAHESRKEYQNRVLYEYELLRGIQHEAFYVPTKYTISWTGSTVCMYMEAGSRDLAKLLRKQASARFNVAENLCYWKQLVSGILYLHEQGLSHRDIKLENMVLSSTGRLKIIDMATVTASEPAIGIVGSPKYMAPEMTTQIRYDGQKADTWSLGIVMVYFATKTFPWKTAHISDSEYLAWESEGKLKGVESVPASFRAFVGMLLFVDPDLRKSIKELSGSKIFVKLPWCHGESTCGTKHTLMKEIDN</sequence>
<dbReference type="GO" id="GO:0005737">
    <property type="term" value="C:cytoplasm"/>
    <property type="evidence" value="ECO:0007669"/>
    <property type="project" value="TreeGrafter"/>
</dbReference>
<evidence type="ECO:0000313" key="3">
    <source>
        <dbReference type="Proteomes" id="UP000244309"/>
    </source>
</evidence>
<accession>A0A2V1AWK9</accession>